<dbReference type="InterPro" id="IPR006311">
    <property type="entry name" value="TAT_signal"/>
</dbReference>
<keyword evidence="1" id="KW-0732">Signal</keyword>
<protein>
    <submittedName>
        <fullName evidence="2">Peptidase inhibitor family I36 protein</fullName>
    </submittedName>
</protein>
<reference evidence="3" key="1">
    <citation type="journal article" date="2019" name="Int. J. Syst. Evol. Microbiol.">
        <title>The Global Catalogue of Microorganisms (GCM) 10K type strain sequencing project: providing services to taxonomists for standard genome sequencing and annotation.</title>
        <authorList>
            <consortium name="The Broad Institute Genomics Platform"/>
            <consortium name="The Broad Institute Genome Sequencing Center for Infectious Disease"/>
            <person name="Wu L."/>
            <person name="Ma J."/>
        </authorList>
    </citation>
    <scope>NUCLEOTIDE SEQUENCE [LARGE SCALE GENOMIC DNA]</scope>
    <source>
        <strain evidence="3">JCM 12607</strain>
    </source>
</reference>
<comment type="caution">
    <text evidence="2">The sequence shown here is derived from an EMBL/GenBank/DDBJ whole genome shotgun (WGS) entry which is preliminary data.</text>
</comment>
<feature type="signal peptide" evidence="1">
    <location>
        <begin position="1"/>
        <end position="29"/>
    </location>
</feature>
<sequence length="131" mass="14004">MKTFRTLLTTAATVTAGVALVMTPGTAEAAQKAWSCPSGYVCLYTGSGGTGQRCYTDISIERWTTPSCNTVKFKSSFNNGTAAGGVNHVHAYTKYSYGGGDHHFVRGNKGRLTSEEHQQGISIKSIKWTSS</sequence>
<evidence type="ECO:0000313" key="3">
    <source>
        <dbReference type="Proteomes" id="UP001596915"/>
    </source>
</evidence>
<dbReference type="EMBL" id="JBHTGL010000008">
    <property type="protein sequence ID" value="MFD0624874.1"/>
    <property type="molecule type" value="Genomic_DNA"/>
</dbReference>
<proteinExistence type="predicted"/>
<dbReference type="Pfam" id="PF03995">
    <property type="entry name" value="Inhibitor_I36"/>
    <property type="match status" value="1"/>
</dbReference>
<dbReference type="PROSITE" id="PS51318">
    <property type="entry name" value="TAT"/>
    <property type="match status" value="1"/>
</dbReference>
<feature type="chain" id="PRO_5045142992" evidence="1">
    <location>
        <begin position="30"/>
        <end position="131"/>
    </location>
</feature>
<dbReference type="Proteomes" id="UP001596915">
    <property type="component" value="Unassembled WGS sequence"/>
</dbReference>
<name>A0ABW2WYX5_9ACTN</name>
<evidence type="ECO:0000313" key="2">
    <source>
        <dbReference type="EMBL" id="MFD0624874.1"/>
    </source>
</evidence>
<evidence type="ECO:0000256" key="1">
    <source>
        <dbReference type="SAM" id="SignalP"/>
    </source>
</evidence>
<gene>
    <name evidence="2" type="ORF">ACFQ2K_21130</name>
</gene>
<organism evidence="2 3">
    <name type="scientific">Streptomyces sanglieri</name>
    <dbReference type="NCBI Taxonomy" id="193460"/>
    <lineage>
        <taxon>Bacteria</taxon>
        <taxon>Bacillati</taxon>
        <taxon>Actinomycetota</taxon>
        <taxon>Actinomycetes</taxon>
        <taxon>Kitasatosporales</taxon>
        <taxon>Streptomycetaceae</taxon>
        <taxon>Streptomyces</taxon>
    </lineage>
</organism>
<accession>A0ABW2WYX5</accession>
<keyword evidence="3" id="KW-1185">Reference proteome</keyword>